<evidence type="ECO:0000256" key="1">
    <source>
        <dbReference type="SAM" id="SignalP"/>
    </source>
</evidence>
<evidence type="ECO:0000313" key="2">
    <source>
        <dbReference type="EMBL" id="QND59435.1"/>
    </source>
</evidence>
<name>A0A7G6SY53_9HYPH</name>
<gene>
    <name evidence="2" type="ORF">HB778_24795</name>
</gene>
<feature type="chain" id="PRO_5028975230" evidence="1">
    <location>
        <begin position="23"/>
        <end position="198"/>
    </location>
</feature>
<sequence length="198" mass="21988">MRRTVLTCLVAIGALCAPEALAGTRAVVQTRTYDITGSSGAALVDAMDSKGPRHGFMTHAIATTAYTVDWNLNATEGNGFCRMRRINGTLNLSYTFPRLASPAAPELKRRWGRFFAGVRAHEETHGRIAREMMRATERSITGLRIANDPSCYKTRREAQLRIKAVYAEYEANQNAFDRREHSKGGHVEHLIAALIKKP</sequence>
<organism evidence="2 3">
    <name type="scientific">Mesorhizobium huakuii</name>
    <dbReference type="NCBI Taxonomy" id="28104"/>
    <lineage>
        <taxon>Bacteria</taxon>
        <taxon>Pseudomonadati</taxon>
        <taxon>Pseudomonadota</taxon>
        <taxon>Alphaproteobacteria</taxon>
        <taxon>Hyphomicrobiales</taxon>
        <taxon>Phyllobacteriaceae</taxon>
        <taxon>Mesorhizobium</taxon>
    </lineage>
</organism>
<evidence type="ECO:0000313" key="3">
    <source>
        <dbReference type="Proteomes" id="UP000515465"/>
    </source>
</evidence>
<dbReference type="EMBL" id="CP050296">
    <property type="protein sequence ID" value="QND59435.1"/>
    <property type="molecule type" value="Genomic_DNA"/>
</dbReference>
<dbReference type="Proteomes" id="UP000515465">
    <property type="component" value="Chromosome"/>
</dbReference>
<dbReference type="InterPro" id="IPR010321">
    <property type="entry name" value="DUF922"/>
</dbReference>
<dbReference type="PIRSF" id="PIRSF010521">
    <property type="entry name" value="DUF922_bac"/>
    <property type="match status" value="1"/>
</dbReference>
<proteinExistence type="predicted"/>
<dbReference type="RefSeq" id="WP_183457739.1">
    <property type="nucleotide sequence ID" value="NZ_CP050296.1"/>
</dbReference>
<keyword evidence="1" id="KW-0732">Signal</keyword>
<accession>A0A7G6SY53</accession>
<protein>
    <submittedName>
        <fullName evidence="2">DUF922 domain-containing protein</fullName>
    </submittedName>
</protein>
<reference evidence="3" key="1">
    <citation type="journal article" date="2020" name="Mol. Plant Microbe">
        <title>Rhizobial microsymbionts of the narrowly endemic Oxytropis species growing in Kamchatka are characterized by significant genetic diversity and possess a set of genes that are associated with T3SS and T6SS secretion systems and can affect the development of symbiosis.</title>
        <authorList>
            <person name="Safronova V."/>
            <person name="Guro P."/>
            <person name="Sazanova A."/>
            <person name="Kuznetsova I."/>
            <person name="Belimov A."/>
            <person name="Yakubov V."/>
            <person name="Chirak E."/>
            <person name="Afonin A."/>
            <person name="Gogolev Y."/>
            <person name="Andronov E."/>
            <person name="Tikhonovich I."/>
        </authorList>
    </citation>
    <scope>NUCLEOTIDE SEQUENCE [LARGE SCALE GENOMIC DNA]</scope>
    <source>
        <strain evidence="3">583</strain>
    </source>
</reference>
<dbReference type="AlphaFoldDB" id="A0A7G6SY53"/>
<feature type="signal peptide" evidence="1">
    <location>
        <begin position="1"/>
        <end position="22"/>
    </location>
</feature>
<dbReference type="Pfam" id="PF06037">
    <property type="entry name" value="DUF922"/>
    <property type="match status" value="1"/>
</dbReference>